<keyword evidence="1" id="KW-0732">Signal</keyword>
<dbReference type="EMBL" id="WIXE01025505">
    <property type="protein sequence ID" value="KAK5964668.1"/>
    <property type="molecule type" value="Genomic_DNA"/>
</dbReference>
<comment type="caution">
    <text evidence="2">The sequence shown here is derived from an EMBL/GenBank/DDBJ whole genome shotgun (WGS) entry which is preliminary data.</text>
</comment>
<dbReference type="AlphaFoldDB" id="A0AAN8ID70"/>
<evidence type="ECO:0000313" key="2">
    <source>
        <dbReference type="EMBL" id="KAK5964668.1"/>
    </source>
</evidence>
<evidence type="ECO:0000313" key="3">
    <source>
        <dbReference type="Proteomes" id="UP001331761"/>
    </source>
</evidence>
<sequence length="125" mass="14171">VSGSMTVIVIRAITLATLVHLSQISPALSCTLTEVPNPAAVRCSSRSFWIELEDCLRLCLEKPMCNLIRYNQPTCMFYENAERMGTDWHRANTQPEDLFFVVDHSSSNTSCPTVEEWIKSDSYNH</sequence>
<dbReference type="Proteomes" id="UP001331761">
    <property type="component" value="Unassembled WGS sequence"/>
</dbReference>
<reference evidence="2 3" key="1">
    <citation type="submission" date="2019-10" db="EMBL/GenBank/DDBJ databases">
        <title>Assembly and Annotation for the nematode Trichostrongylus colubriformis.</title>
        <authorList>
            <person name="Martin J."/>
        </authorList>
    </citation>
    <scope>NUCLEOTIDE SEQUENCE [LARGE SCALE GENOMIC DNA]</scope>
    <source>
        <strain evidence="2">G859</strain>
        <tissue evidence="2">Whole worm</tissue>
    </source>
</reference>
<organism evidence="2 3">
    <name type="scientific">Trichostrongylus colubriformis</name>
    <name type="common">Black scour worm</name>
    <dbReference type="NCBI Taxonomy" id="6319"/>
    <lineage>
        <taxon>Eukaryota</taxon>
        <taxon>Metazoa</taxon>
        <taxon>Ecdysozoa</taxon>
        <taxon>Nematoda</taxon>
        <taxon>Chromadorea</taxon>
        <taxon>Rhabditida</taxon>
        <taxon>Rhabditina</taxon>
        <taxon>Rhabditomorpha</taxon>
        <taxon>Strongyloidea</taxon>
        <taxon>Trichostrongylidae</taxon>
        <taxon>Trichostrongylus</taxon>
    </lineage>
</organism>
<feature type="chain" id="PRO_5043030661" description="Apple domain-containing protein" evidence="1">
    <location>
        <begin position="30"/>
        <end position="125"/>
    </location>
</feature>
<proteinExistence type="predicted"/>
<keyword evidence="3" id="KW-1185">Reference proteome</keyword>
<name>A0AAN8ID70_TRICO</name>
<evidence type="ECO:0008006" key="4">
    <source>
        <dbReference type="Google" id="ProtNLM"/>
    </source>
</evidence>
<accession>A0AAN8ID70</accession>
<gene>
    <name evidence="2" type="ORF">GCK32_015905</name>
</gene>
<feature type="non-terminal residue" evidence="2">
    <location>
        <position position="1"/>
    </location>
</feature>
<feature type="signal peptide" evidence="1">
    <location>
        <begin position="1"/>
        <end position="29"/>
    </location>
</feature>
<evidence type="ECO:0000256" key="1">
    <source>
        <dbReference type="SAM" id="SignalP"/>
    </source>
</evidence>
<protein>
    <recommendedName>
        <fullName evidence="4">Apple domain-containing protein</fullName>
    </recommendedName>
</protein>